<sequence>MAQIIASIVLFIVSGYFFIASNSLPEASAVFPKFVSGTLIILTAIYLFQSIMQMKKDREKPKQEVSKLVLKKWLYTFIASISYIALLNILGFYLMTPIYLLSLMFLLGVKDKKLAFGVALGSTLIIYIGFSLLLSVPVPMGILFK</sequence>
<name>A0ABR9ZW53_9FIRM</name>
<feature type="transmembrane region" description="Helical" evidence="1">
    <location>
        <begin position="5"/>
        <end position="24"/>
    </location>
</feature>
<gene>
    <name evidence="3" type="ORF">ISU02_16380</name>
</gene>
<accession>A0ABR9ZW53</accession>
<keyword evidence="1" id="KW-1133">Transmembrane helix</keyword>
<dbReference type="EMBL" id="JADKNH010000010">
    <property type="protein sequence ID" value="MBF4694691.1"/>
    <property type="molecule type" value="Genomic_DNA"/>
</dbReference>
<evidence type="ECO:0000313" key="3">
    <source>
        <dbReference type="EMBL" id="MBF4694691.1"/>
    </source>
</evidence>
<keyword evidence="1" id="KW-0472">Membrane</keyword>
<dbReference type="Pfam" id="PF07331">
    <property type="entry name" value="TctB"/>
    <property type="match status" value="1"/>
</dbReference>
<organism evidence="3 4">
    <name type="scientific">Fusibacter ferrireducens</name>
    <dbReference type="NCBI Taxonomy" id="2785058"/>
    <lineage>
        <taxon>Bacteria</taxon>
        <taxon>Bacillati</taxon>
        <taxon>Bacillota</taxon>
        <taxon>Clostridia</taxon>
        <taxon>Eubacteriales</taxon>
        <taxon>Eubacteriales Family XII. Incertae Sedis</taxon>
        <taxon>Fusibacter</taxon>
    </lineage>
</organism>
<feature type="transmembrane region" description="Helical" evidence="1">
    <location>
        <begin position="73"/>
        <end position="94"/>
    </location>
</feature>
<comment type="caution">
    <text evidence="3">The sequence shown here is derived from an EMBL/GenBank/DDBJ whole genome shotgun (WGS) entry which is preliminary data.</text>
</comment>
<keyword evidence="1" id="KW-0812">Transmembrane</keyword>
<proteinExistence type="predicted"/>
<feature type="transmembrane region" description="Helical" evidence="1">
    <location>
        <begin position="30"/>
        <end position="52"/>
    </location>
</feature>
<evidence type="ECO:0000313" key="4">
    <source>
        <dbReference type="Proteomes" id="UP000614200"/>
    </source>
</evidence>
<dbReference type="InterPro" id="IPR009936">
    <property type="entry name" value="DUF1468"/>
</dbReference>
<feature type="domain" description="DUF1468" evidence="2">
    <location>
        <begin position="5"/>
        <end position="139"/>
    </location>
</feature>
<feature type="transmembrane region" description="Helical" evidence="1">
    <location>
        <begin position="114"/>
        <end position="136"/>
    </location>
</feature>
<dbReference type="Proteomes" id="UP000614200">
    <property type="component" value="Unassembled WGS sequence"/>
</dbReference>
<evidence type="ECO:0000259" key="2">
    <source>
        <dbReference type="Pfam" id="PF07331"/>
    </source>
</evidence>
<dbReference type="RefSeq" id="WP_194702930.1">
    <property type="nucleotide sequence ID" value="NZ_JADKNH010000010.1"/>
</dbReference>
<protein>
    <submittedName>
        <fullName evidence="3">Tripartite tricarboxylate transporter TctB family protein</fullName>
    </submittedName>
</protein>
<keyword evidence="4" id="KW-1185">Reference proteome</keyword>
<reference evidence="3 4" key="1">
    <citation type="submission" date="2020-11" db="EMBL/GenBank/DDBJ databases">
        <title>Fusibacter basophilias sp. nov.</title>
        <authorList>
            <person name="Qiu D."/>
        </authorList>
    </citation>
    <scope>NUCLEOTIDE SEQUENCE [LARGE SCALE GENOMIC DNA]</scope>
    <source>
        <strain evidence="3 4">Q10-2</strain>
    </source>
</reference>
<evidence type="ECO:0000256" key="1">
    <source>
        <dbReference type="SAM" id="Phobius"/>
    </source>
</evidence>